<evidence type="ECO:0000256" key="3">
    <source>
        <dbReference type="ARBA" id="ARBA00022741"/>
    </source>
</evidence>
<dbReference type="CDD" id="cd01992">
    <property type="entry name" value="TilS_N"/>
    <property type="match status" value="1"/>
</dbReference>
<dbReference type="InterPro" id="IPR012795">
    <property type="entry name" value="tRNA_Ile_lys_synt_N"/>
</dbReference>
<protein>
    <recommendedName>
        <fullName evidence="6">tRNA(Ile)-lysidine synthase</fullName>
        <ecNumber evidence="6">6.3.4.19</ecNumber>
    </recommendedName>
    <alternativeName>
        <fullName evidence="6">tRNA(Ile)-2-lysyl-cytidine synthase</fullName>
    </alternativeName>
    <alternativeName>
        <fullName evidence="6">tRNA(Ile)-lysidine synthetase</fullName>
    </alternativeName>
</protein>
<evidence type="ECO:0000256" key="5">
    <source>
        <dbReference type="ARBA" id="ARBA00048539"/>
    </source>
</evidence>
<dbReference type="EC" id="6.3.4.19" evidence="6"/>
<dbReference type="NCBIfam" id="TIGR02432">
    <property type="entry name" value="lysidine_TilS_N"/>
    <property type="match status" value="1"/>
</dbReference>
<dbReference type="AlphaFoldDB" id="A0A318TTE1"/>
<dbReference type="InterPro" id="IPR011063">
    <property type="entry name" value="TilS/TtcA_N"/>
</dbReference>
<feature type="binding site" evidence="6">
    <location>
        <begin position="32"/>
        <end position="37"/>
    </location>
    <ligand>
        <name>ATP</name>
        <dbReference type="ChEBI" id="CHEBI:30616"/>
    </ligand>
</feature>
<dbReference type="GO" id="GO:0006400">
    <property type="term" value="P:tRNA modification"/>
    <property type="evidence" value="ECO:0007669"/>
    <property type="project" value="UniProtKB-UniRule"/>
</dbReference>
<dbReference type="InterPro" id="IPR012094">
    <property type="entry name" value="tRNA_Ile_lys_synt"/>
</dbReference>
<comment type="subcellular location">
    <subcellularLocation>
        <location evidence="6">Cytoplasm</location>
    </subcellularLocation>
</comment>
<dbReference type="InterPro" id="IPR014729">
    <property type="entry name" value="Rossmann-like_a/b/a_fold"/>
</dbReference>
<dbReference type="Proteomes" id="UP000248148">
    <property type="component" value="Unassembled WGS sequence"/>
</dbReference>
<dbReference type="GO" id="GO:0005524">
    <property type="term" value="F:ATP binding"/>
    <property type="evidence" value="ECO:0007669"/>
    <property type="project" value="UniProtKB-UniRule"/>
</dbReference>
<keyword evidence="10" id="KW-1185">Reference proteome</keyword>
<keyword evidence="2 6" id="KW-0819">tRNA processing</keyword>
<evidence type="ECO:0000259" key="8">
    <source>
        <dbReference type="Pfam" id="PF01171"/>
    </source>
</evidence>
<evidence type="ECO:0000256" key="1">
    <source>
        <dbReference type="ARBA" id="ARBA00022598"/>
    </source>
</evidence>
<gene>
    <name evidence="6" type="primary">tilS</name>
    <name evidence="9" type="ORF">BJ122_10950</name>
</gene>
<organism evidence="9 10">
    <name type="scientific">Rhodopseudomonas faecalis</name>
    <dbReference type="NCBI Taxonomy" id="99655"/>
    <lineage>
        <taxon>Bacteria</taxon>
        <taxon>Pseudomonadati</taxon>
        <taxon>Pseudomonadota</taxon>
        <taxon>Alphaproteobacteria</taxon>
        <taxon>Hyphomicrobiales</taxon>
        <taxon>Nitrobacteraceae</taxon>
        <taxon>Rhodopseudomonas</taxon>
    </lineage>
</organism>
<evidence type="ECO:0000256" key="2">
    <source>
        <dbReference type="ARBA" id="ARBA00022694"/>
    </source>
</evidence>
<feature type="domain" description="tRNA(Ile)-lysidine/2-thiocytidine synthase N-terminal" evidence="8">
    <location>
        <begin position="27"/>
        <end position="207"/>
    </location>
</feature>
<feature type="region of interest" description="Disordered" evidence="7">
    <location>
        <begin position="334"/>
        <end position="353"/>
    </location>
</feature>
<evidence type="ECO:0000313" key="9">
    <source>
        <dbReference type="EMBL" id="PYF02919.1"/>
    </source>
</evidence>
<evidence type="ECO:0000256" key="4">
    <source>
        <dbReference type="ARBA" id="ARBA00022840"/>
    </source>
</evidence>
<accession>A0A318TTE1</accession>
<comment type="function">
    <text evidence="6">Ligates lysine onto the cytidine present at position 34 of the AUA codon-specific tRNA(Ile) that contains the anticodon CAU, in an ATP-dependent manner. Cytidine is converted to lysidine, thus changing the amino acid specificity of the tRNA from methionine to isoleucine.</text>
</comment>
<dbReference type="SUPFAM" id="SSF52402">
    <property type="entry name" value="Adenine nucleotide alpha hydrolases-like"/>
    <property type="match status" value="1"/>
</dbReference>
<comment type="domain">
    <text evidence="6">The N-terminal region contains the highly conserved SGGXDS motif, predicted to be a P-loop motif involved in ATP binding.</text>
</comment>
<dbReference type="RefSeq" id="WP_110780762.1">
    <property type="nucleotide sequence ID" value="NZ_QJTI01000009.1"/>
</dbReference>
<comment type="catalytic activity">
    <reaction evidence="5 6">
        <text>cytidine(34) in tRNA(Ile2) + L-lysine + ATP = lysidine(34) in tRNA(Ile2) + AMP + diphosphate + H(+)</text>
        <dbReference type="Rhea" id="RHEA:43744"/>
        <dbReference type="Rhea" id="RHEA-COMP:10625"/>
        <dbReference type="Rhea" id="RHEA-COMP:10670"/>
        <dbReference type="ChEBI" id="CHEBI:15378"/>
        <dbReference type="ChEBI" id="CHEBI:30616"/>
        <dbReference type="ChEBI" id="CHEBI:32551"/>
        <dbReference type="ChEBI" id="CHEBI:33019"/>
        <dbReference type="ChEBI" id="CHEBI:82748"/>
        <dbReference type="ChEBI" id="CHEBI:83665"/>
        <dbReference type="ChEBI" id="CHEBI:456215"/>
        <dbReference type="EC" id="6.3.4.19"/>
    </reaction>
</comment>
<proteinExistence type="inferred from homology"/>
<dbReference type="Gene3D" id="3.40.50.620">
    <property type="entry name" value="HUPs"/>
    <property type="match status" value="1"/>
</dbReference>
<evidence type="ECO:0000256" key="7">
    <source>
        <dbReference type="SAM" id="MobiDB-lite"/>
    </source>
</evidence>
<name>A0A318TTE1_9BRAD</name>
<keyword evidence="6" id="KW-0963">Cytoplasm</keyword>
<dbReference type="GO" id="GO:0005737">
    <property type="term" value="C:cytoplasm"/>
    <property type="evidence" value="ECO:0007669"/>
    <property type="project" value="UniProtKB-SubCell"/>
</dbReference>
<reference evidence="9 10" key="1">
    <citation type="submission" date="2018-06" db="EMBL/GenBank/DDBJ databases">
        <title>Genomic Encyclopedia of Archaeal and Bacterial Type Strains, Phase II (KMG-II): from individual species to whole genera.</title>
        <authorList>
            <person name="Goeker M."/>
        </authorList>
    </citation>
    <scope>NUCLEOTIDE SEQUENCE [LARGE SCALE GENOMIC DNA]</scope>
    <source>
        <strain evidence="9 10">JCM 11668</strain>
    </source>
</reference>
<keyword evidence="3 6" id="KW-0547">Nucleotide-binding</keyword>
<keyword evidence="4 6" id="KW-0067">ATP-binding</keyword>
<comment type="similarity">
    <text evidence="6">Belongs to the tRNA(Ile)-lysidine synthase family.</text>
</comment>
<comment type="caution">
    <text evidence="9">The sequence shown here is derived from an EMBL/GenBank/DDBJ whole genome shotgun (WGS) entry which is preliminary data.</text>
</comment>
<dbReference type="PANTHER" id="PTHR43033:SF1">
    <property type="entry name" value="TRNA(ILE)-LYSIDINE SYNTHASE-RELATED"/>
    <property type="match status" value="1"/>
</dbReference>
<dbReference type="Pfam" id="PF01171">
    <property type="entry name" value="ATP_bind_3"/>
    <property type="match status" value="1"/>
</dbReference>
<dbReference type="PANTHER" id="PTHR43033">
    <property type="entry name" value="TRNA(ILE)-LYSIDINE SYNTHASE-RELATED"/>
    <property type="match status" value="1"/>
</dbReference>
<evidence type="ECO:0000313" key="10">
    <source>
        <dbReference type="Proteomes" id="UP000248148"/>
    </source>
</evidence>
<dbReference type="GO" id="GO:0032267">
    <property type="term" value="F:tRNA(Ile)-lysidine synthase activity"/>
    <property type="evidence" value="ECO:0007669"/>
    <property type="project" value="UniProtKB-EC"/>
</dbReference>
<dbReference type="OrthoDB" id="9807403at2"/>
<evidence type="ECO:0000256" key="6">
    <source>
        <dbReference type="HAMAP-Rule" id="MF_01161"/>
    </source>
</evidence>
<sequence>MRDHQPQPVSLQQARRLFAPWLDAPAIVLAVSGGPDSVAMMWLAARWRRALKRGPALHVVTVDHRLRPASAQEARAVKKLAGELGLPHRTLRWTDDKPSSGVPAAAREARYALLAKAARRAGASHVFTAHTRDDQAETVLMRLSRGSGITGLCAMAPQTERDGIMLARPLLEIAKADLIATLDKAAIDFAVDPSNSDPRFTRPRLRRLMVELAEEGCDAPNLARLAQRLRRADQALQLMAEGAERFLALTGADPRDRRGGWDAQGFAALPAEIQLRLLLRWLDRVGIEGPAELGKAEALLAELTEAIAASGKPGAPRMRRTLAGALVTLDRGRLRVEPAPPRRQSGRGGCTTS</sequence>
<dbReference type="HAMAP" id="MF_01161">
    <property type="entry name" value="tRNA_Ile_lys_synt"/>
    <property type="match status" value="1"/>
</dbReference>
<keyword evidence="1 6" id="KW-0436">Ligase</keyword>
<dbReference type="EMBL" id="QJTI01000009">
    <property type="protein sequence ID" value="PYF02919.1"/>
    <property type="molecule type" value="Genomic_DNA"/>
</dbReference>